<gene>
    <name evidence="1" type="ORF">A3F23_04300</name>
</gene>
<protein>
    <submittedName>
        <fullName evidence="1">Uncharacterized protein</fullName>
    </submittedName>
</protein>
<comment type="caution">
    <text evidence="1">The sequence shown here is derived from an EMBL/GenBank/DDBJ whole genome shotgun (WGS) entry which is preliminary data.</text>
</comment>
<dbReference type="Proteomes" id="UP000177723">
    <property type="component" value="Unassembled WGS sequence"/>
</dbReference>
<dbReference type="AlphaFoldDB" id="A0A1F5WQP7"/>
<organism evidence="1 2">
    <name type="scientific">Candidatus Giovannonibacteria bacterium RIFCSPHIGHO2_12_FULL_43_15</name>
    <dbReference type="NCBI Taxonomy" id="1798341"/>
    <lineage>
        <taxon>Bacteria</taxon>
        <taxon>Candidatus Giovannoniibacteriota</taxon>
    </lineage>
</organism>
<name>A0A1F5WQP7_9BACT</name>
<proteinExistence type="predicted"/>
<sequence length="578" mass="67805">MPSKTPKFDAALDAILENLKPHTRKCKQCAGDFEIFKEDIEFYHKLHVPPPQNCPDCRKQQRLAFSNNTIFYVRSCDVSGHKERLISLFPTGINWKVYDNHYWWSEDWDPMSFGSNYDLGKSFFNQFHVFNRKLPLTQSNRDPKSIGSEYTAYGVELKDCYYVFGGTRSENILYGNWPIFARDSIDVLIAFQSELCYEIVSSFGNYNCNFIYFSDNCLDSLFLYDCKNCTHCFGGVNLRNKQYYFFNEPYTKEEYEKKMSEINLGSRKEFLCWYKKYFDFLNDKIKRATRNEKTVNSIGTFLRNSKNCFMCFWAEGENLRYVDYATALKDSMDTSIAGGNMQTQNELLYQSSYSGTYNIKCSSLVRSSHDVEYSMNCINLENCFGCVGLRNKKYCIFNKQYMEEEYWKTLDEIKSKMLADGEYGEFFPISMSPYPYNASLAQFEFPLTKEGVEKIGGYWAESVVSLEGIDPKNILKGDQIPDDIKNVGDDILDKVFICEVTGKPFRIIKQELEFYRRKNLPLPTKHPYQRIMERWAMKEPFKLWKYPCSNCGQEMHTSYNPAKKLKVYCESCYLKEVI</sequence>
<evidence type="ECO:0000313" key="2">
    <source>
        <dbReference type="Proteomes" id="UP000177723"/>
    </source>
</evidence>
<accession>A0A1F5WQP7</accession>
<dbReference type="EMBL" id="MFHT01000009">
    <property type="protein sequence ID" value="OGF77924.1"/>
    <property type="molecule type" value="Genomic_DNA"/>
</dbReference>
<evidence type="ECO:0000313" key="1">
    <source>
        <dbReference type="EMBL" id="OGF77924.1"/>
    </source>
</evidence>
<reference evidence="1 2" key="1">
    <citation type="journal article" date="2016" name="Nat. Commun.">
        <title>Thousands of microbial genomes shed light on interconnected biogeochemical processes in an aquifer system.</title>
        <authorList>
            <person name="Anantharaman K."/>
            <person name="Brown C.T."/>
            <person name="Hug L.A."/>
            <person name="Sharon I."/>
            <person name="Castelle C.J."/>
            <person name="Probst A.J."/>
            <person name="Thomas B.C."/>
            <person name="Singh A."/>
            <person name="Wilkins M.J."/>
            <person name="Karaoz U."/>
            <person name="Brodie E.L."/>
            <person name="Williams K.H."/>
            <person name="Hubbard S.S."/>
            <person name="Banfield J.F."/>
        </authorList>
    </citation>
    <scope>NUCLEOTIDE SEQUENCE [LARGE SCALE GENOMIC DNA]</scope>
</reference>